<gene>
    <name evidence="2" type="ORF">F0562_017992</name>
</gene>
<evidence type="ECO:0000256" key="1">
    <source>
        <dbReference type="SAM" id="MobiDB-lite"/>
    </source>
</evidence>
<accession>A0A5J4Z821</accession>
<feature type="region of interest" description="Disordered" evidence="1">
    <location>
        <begin position="95"/>
        <end position="126"/>
    </location>
</feature>
<dbReference type="AlphaFoldDB" id="A0A5J4Z821"/>
<proteinExistence type="predicted"/>
<sequence>MHSLLTRHNLGNGGNPAIVSGSNPATDLYNVIANPGIDPLPSDPSLSNLGNMNFLLPVDSLLNPPQHYWIHAINGLGNIGHVTGTPLNFTTGGVAPAVGSPAADNGNSGESSDKRIRRRMKDKLSR</sequence>
<keyword evidence="3" id="KW-1185">Reference proteome</keyword>
<name>A0A5J4Z821_9ASTE</name>
<reference evidence="2 3" key="1">
    <citation type="submission" date="2019-09" db="EMBL/GenBank/DDBJ databases">
        <title>A chromosome-level genome assembly of the Chinese tupelo Nyssa sinensis.</title>
        <authorList>
            <person name="Yang X."/>
            <person name="Kang M."/>
            <person name="Yang Y."/>
            <person name="Xiong H."/>
            <person name="Wang M."/>
            <person name="Zhang Z."/>
            <person name="Wang Z."/>
            <person name="Wu H."/>
            <person name="Ma T."/>
            <person name="Liu J."/>
            <person name="Xi Z."/>
        </authorList>
    </citation>
    <scope>NUCLEOTIDE SEQUENCE [LARGE SCALE GENOMIC DNA]</scope>
    <source>
        <strain evidence="2">J267</strain>
        <tissue evidence="2">Leaf</tissue>
    </source>
</reference>
<protein>
    <submittedName>
        <fullName evidence="2">Uncharacterized protein</fullName>
    </submittedName>
</protein>
<feature type="compositionally biased region" description="Basic residues" evidence="1">
    <location>
        <begin position="115"/>
        <end position="126"/>
    </location>
</feature>
<evidence type="ECO:0000313" key="2">
    <source>
        <dbReference type="EMBL" id="KAA8514813.1"/>
    </source>
</evidence>
<dbReference type="Proteomes" id="UP000325577">
    <property type="component" value="Linkage Group LG9"/>
</dbReference>
<dbReference type="EMBL" id="CM018052">
    <property type="protein sequence ID" value="KAA8514813.1"/>
    <property type="molecule type" value="Genomic_DNA"/>
</dbReference>
<evidence type="ECO:0000313" key="3">
    <source>
        <dbReference type="Proteomes" id="UP000325577"/>
    </source>
</evidence>
<organism evidence="2 3">
    <name type="scientific">Nyssa sinensis</name>
    <dbReference type="NCBI Taxonomy" id="561372"/>
    <lineage>
        <taxon>Eukaryota</taxon>
        <taxon>Viridiplantae</taxon>
        <taxon>Streptophyta</taxon>
        <taxon>Embryophyta</taxon>
        <taxon>Tracheophyta</taxon>
        <taxon>Spermatophyta</taxon>
        <taxon>Magnoliopsida</taxon>
        <taxon>eudicotyledons</taxon>
        <taxon>Gunneridae</taxon>
        <taxon>Pentapetalae</taxon>
        <taxon>asterids</taxon>
        <taxon>Cornales</taxon>
        <taxon>Nyssaceae</taxon>
        <taxon>Nyssa</taxon>
    </lineage>
</organism>